<dbReference type="EC" id="4.1.3.30" evidence="1"/>
<dbReference type="InterPro" id="IPR039556">
    <property type="entry name" value="ICL/PEPM"/>
</dbReference>
<dbReference type="Pfam" id="PF13714">
    <property type="entry name" value="PEP_mutase"/>
    <property type="match status" value="1"/>
</dbReference>
<dbReference type="Gene3D" id="3.20.20.60">
    <property type="entry name" value="Phosphoenolpyruvate-binding domains"/>
    <property type="match status" value="1"/>
</dbReference>
<reference evidence="1" key="1">
    <citation type="submission" date="2018-06" db="EMBL/GenBank/DDBJ databases">
        <authorList>
            <person name="Zhirakovskaya E."/>
        </authorList>
    </citation>
    <scope>NUCLEOTIDE SEQUENCE</scope>
</reference>
<dbReference type="InterPro" id="IPR040442">
    <property type="entry name" value="Pyrv_kinase-like_dom_sf"/>
</dbReference>
<keyword evidence="1" id="KW-0456">Lyase</keyword>
<dbReference type="FunFam" id="3.20.20.60:FF:000009">
    <property type="entry name" value="2-methylisocitrate lyase"/>
    <property type="match status" value="1"/>
</dbReference>
<dbReference type="PROSITE" id="PS00161">
    <property type="entry name" value="ISOCITRATE_LYASE"/>
    <property type="match status" value="1"/>
</dbReference>
<dbReference type="NCBIfam" id="NF008455">
    <property type="entry name" value="PRK11320.1"/>
    <property type="match status" value="1"/>
</dbReference>
<protein>
    <submittedName>
        <fullName evidence="1">Methylisocitrate lyase</fullName>
        <ecNumber evidence="1">4.1.3.30</ecNumber>
    </submittedName>
</protein>
<evidence type="ECO:0000313" key="1">
    <source>
        <dbReference type="EMBL" id="VAW98411.1"/>
    </source>
</evidence>
<name>A0A3B1A2V3_9ZZZZ</name>
<dbReference type="SUPFAM" id="SSF51621">
    <property type="entry name" value="Phosphoenolpyruvate/pyruvate domain"/>
    <property type="match status" value="1"/>
</dbReference>
<dbReference type="GO" id="GO:0019629">
    <property type="term" value="P:propionate catabolic process, 2-methylcitrate cycle"/>
    <property type="evidence" value="ECO:0007669"/>
    <property type="project" value="TreeGrafter"/>
</dbReference>
<dbReference type="InterPro" id="IPR015813">
    <property type="entry name" value="Pyrv/PenolPyrv_kinase-like_dom"/>
</dbReference>
<dbReference type="InterPro" id="IPR018523">
    <property type="entry name" value="Isocitrate_lyase_ph_CS"/>
</dbReference>
<sequence>MNLTPASLKQALKQEQPLQIAGVINAYCSLLAEKAGFKALYLSGAAVANACFGIPDVGLTKFNDILTEASRITKSCNLPLLVDIDTGFENEVSADVILSQFNDIKVAAIQIEDQIQKKRCGHLLGKKIISIDKMKQRLSKFINLKKNFNIEIMARTDAYSVEGFEATLNRVIEYQTIGADMIFVESLTSIEQYSKISQALTIPVLANITEFGQTPLFSVSELASAKISMVLYPLTAFRVMNQSALTTYTTLKKYGSQKSLIEKMQTRDELYKILNYNPKK</sequence>
<organism evidence="1">
    <name type="scientific">hydrothermal vent metagenome</name>
    <dbReference type="NCBI Taxonomy" id="652676"/>
    <lineage>
        <taxon>unclassified sequences</taxon>
        <taxon>metagenomes</taxon>
        <taxon>ecological metagenomes</taxon>
    </lineage>
</organism>
<dbReference type="GO" id="GO:0046421">
    <property type="term" value="F:methylisocitrate lyase activity"/>
    <property type="evidence" value="ECO:0007669"/>
    <property type="project" value="UniProtKB-EC"/>
</dbReference>
<proteinExistence type="predicted"/>
<dbReference type="PANTHER" id="PTHR42905">
    <property type="entry name" value="PHOSPHOENOLPYRUVATE CARBOXYLASE"/>
    <property type="match status" value="1"/>
</dbReference>
<dbReference type="AlphaFoldDB" id="A0A3B1A2V3"/>
<dbReference type="PANTHER" id="PTHR42905:SF5">
    <property type="entry name" value="CARBOXYVINYL-CARBOXYPHOSPHONATE PHOSPHORYLMUTASE, CHLOROPLASTIC"/>
    <property type="match status" value="1"/>
</dbReference>
<accession>A0A3B1A2V3</accession>
<dbReference type="CDD" id="cd00377">
    <property type="entry name" value="ICL_PEPM"/>
    <property type="match status" value="1"/>
</dbReference>
<dbReference type="EMBL" id="UOFS01000037">
    <property type="protein sequence ID" value="VAW98411.1"/>
    <property type="molecule type" value="Genomic_DNA"/>
</dbReference>
<gene>
    <name evidence="1" type="ORF">MNBD_GAMMA22-2491</name>
</gene>